<organism evidence="4 5">
    <name type="scientific">Notoacmeibacter ruber</name>
    <dbReference type="NCBI Taxonomy" id="2670375"/>
    <lineage>
        <taxon>Bacteria</taxon>
        <taxon>Pseudomonadati</taxon>
        <taxon>Pseudomonadota</taxon>
        <taxon>Alphaproteobacteria</taxon>
        <taxon>Hyphomicrobiales</taxon>
        <taxon>Notoacmeibacteraceae</taxon>
        <taxon>Notoacmeibacter</taxon>
    </lineage>
</organism>
<comment type="caution">
    <text evidence="4">The sequence shown here is derived from an EMBL/GenBank/DDBJ whole genome shotgun (WGS) entry which is preliminary data.</text>
</comment>
<dbReference type="SUPFAM" id="SSF53613">
    <property type="entry name" value="Ribokinase-like"/>
    <property type="match status" value="1"/>
</dbReference>
<keyword evidence="2 4" id="KW-0418">Kinase</keyword>
<evidence type="ECO:0000313" key="4">
    <source>
        <dbReference type="EMBL" id="RLQ87002.1"/>
    </source>
</evidence>
<feature type="domain" description="Carbohydrate kinase PfkB" evidence="3">
    <location>
        <begin position="172"/>
        <end position="266"/>
    </location>
</feature>
<feature type="domain" description="Carbohydrate kinase PfkB" evidence="3">
    <location>
        <begin position="27"/>
        <end position="101"/>
    </location>
</feature>
<keyword evidence="1" id="KW-0808">Transferase</keyword>
<dbReference type="Proteomes" id="UP000281094">
    <property type="component" value="Unassembled WGS sequence"/>
</dbReference>
<dbReference type="InterPro" id="IPR029056">
    <property type="entry name" value="Ribokinase-like"/>
</dbReference>
<keyword evidence="5" id="KW-1185">Reference proteome</keyword>
<dbReference type="AlphaFoldDB" id="A0A3L7JEU9"/>
<dbReference type="InterPro" id="IPR002173">
    <property type="entry name" value="Carboh/pur_kinase_PfkB_CS"/>
</dbReference>
<dbReference type="Gene3D" id="3.40.1190.20">
    <property type="match status" value="1"/>
</dbReference>
<dbReference type="PROSITE" id="PS00584">
    <property type="entry name" value="PFKB_KINASES_2"/>
    <property type="match status" value="1"/>
</dbReference>
<protein>
    <submittedName>
        <fullName evidence="4">Fructoselysine 6-kinase</fullName>
    </submittedName>
</protein>
<gene>
    <name evidence="4" type="ORF">D8780_01050</name>
</gene>
<accession>A0A3L7JEU9</accession>
<dbReference type="PANTHER" id="PTHR10584:SF166">
    <property type="entry name" value="RIBOKINASE"/>
    <property type="match status" value="1"/>
</dbReference>
<reference evidence="4 5" key="1">
    <citation type="submission" date="2018-10" db="EMBL/GenBank/DDBJ databases">
        <title>Notoacmeibacter sp. M2BS9Y-3-1, whole genome shotgun sequence.</title>
        <authorList>
            <person name="Tuo L."/>
        </authorList>
    </citation>
    <scope>NUCLEOTIDE SEQUENCE [LARGE SCALE GENOMIC DNA]</scope>
    <source>
        <strain evidence="4 5">M2BS9Y-3-1</strain>
    </source>
</reference>
<dbReference type="Pfam" id="PF00294">
    <property type="entry name" value="PfkB"/>
    <property type="match status" value="2"/>
</dbReference>
<evidence type="ECO:0000256" key="1">
    <source>
        <dbReference type="ARBA" id="ARBA00022679"/>
    </source>
</evidence>
<name>A0A3L7JEU9_9HYPH</name>
<dbReference type="PANTHER" id="PTHR10584">
    <property type="entry name" value="SUGAR KINASE"/>
    <property type="match status" value="1"/>
</dbReference>
<proteinExistence type="predicted"/>
<sequence length="270" mass="27721">MSPRFDLIAIGDNCIDRLSGLTEAILVGGNAVNVAIQAAQAGLRTAYAGAVGPEGEADGDRVADALAANGVNTGWLERVSLPTSISKLHIAPDGDRTILSEDFGACTGWTPSPDMMSAMTDARHIHIGWLNDGGAARRHLSKLGMSLSQDISVNALSADDIGVEGLSIAFASLPEDRAAEAQSRAQGLVESGAESAVITLGSRGSLALIDGQIFRAEAPSTKAIDTTGAGDSYIAGFLAARMNQSPIPEAMAAGHDRAARTCTHPGGFVQ</sequence>
<dbReference type="InterPro" id="IPR011611">
    <property type="entry name" value="PfkB_dom"/>
</dbReference>
<dbReference type="EMBL" id="RCWN01000001">
    <property type="protein sequence ID" value="RLQ87002.1"/>
    <property type="molecule type" value="Genomic_DNA"/>
</dbReference>
<evidence type="ECO:0000256" key="2">
    <source>
        <dbReference type="ARBA" id="ARBA00022777"/>
    </source>
</evidence>
<evidence type="ECO:0000313" key="5">
    <source>
        <dbReference type="Proteomes" id="UP000281094"/>
    </source>
</evidence>
<evidence type="ECO:0000259" key="3">
    <source>
        <dbReference type="Pfam" id="PF00294"/>
    </source>
</evidence>
<dbReference type="GO" id="GO:0016301">
    <property type="term" value="F:kinase activity"/>
    <property type="evidence" value="ECO:0007669"/>
    <property type="project" value="UniProtKB-KW"/>
</dbReference>
<dbReference type="RefSeq" id="WP_121643971.1">
    <property type="nucleotide sequence ID" value="NZ_RCWN01000001.1"/>
</dbReference>